<dbReference type="PANTHER" id="PTHR33164:SF13">
    <property type="entry name" value="4-HYDROXYPHENYLACETATE CATABOLISM PROTEIN"/>
    <property type="match status" value="1"/>
</dbReference>
<dbReference type="InterPro" id="IPR036388">
    <property type="entry name" value="WH-like_DNA-bd_sf"/>
</dbReference>
<evidence type="ECO:0000259" key="2">
    <source>
        <dbReference type="PROSITE" id="PS50995"/>
    </source>
</evidence>
<dbReference type="InterPro" id="IPR036390">
    <property type="entry name" value="WH_DNA-bd_sf"/>
</dbReference>
<dbReference type="EMBL" id="JBHRTR010000028">
    <property type="protein sequence ID" value="MFC3228484.1"/>
    <property type="molecule type" value="Genomic_DNA"/>
</dbReference>
<dbReference type="SMART" id="SM00347">
    <property type="entry name" value="HTH_MARR"/>
    <property type="match status" value="1"/>
</dbReference>
<gene>
    <name evidence="3" type="ORF">ACFOGJ_14665</name>
</gene>
<accession>A0ABV7L1P4</accession>
<dbReference type="InterPro" id="IPR000835">
    <property type="entry name" value="HTH_MarR-typ"/>
</dbReference>
<feature type="compositionally biased region" description="Acidic residues" evidence="1">
    <location>
        <begin position="181"/>
        <end position="192"/>
    </location>
</feature>
<dbReference type="Proteomes" id="UP001595528">
    <property type="component" value="Unassembled WGS sequence"/>
</dbReference>
<dbReference type="Gene3D" id="1.10.10.10">
    <property type="entry name" value="Winged helix-like DNA-binding domain superfamily/Winged helix DNA-binding domain"/>
    <property type="match status" value="1"/>
</dbReference>
<dbReference type="PANTHER" id="PTHR33164">
    <property type="entry name" value="TRANSCRIPTIONAL REGULATOR, MARR FAMILY"/>
    <property type="match status" value="1"/>
</dbReference>
<evidence type="ECO:0000256" key="1">
    <source>
        <dbReference type="SAM" id="MobiDB-lite"/>
    </source>
</evidence>
<dbReference type="SUPFAM" id="SSF46785">
    <property type="entry name" value="Winged helix' DNA-binding domain"/>
    <property type="match status" value="1"/>
</dbReference>
<feature type="compositionally biased region" description="Basic and acidic residues" evidence="1">
    <location>
        <begin position="171"/>
        <end position="180"/>
    </location>
</feature>
<evidence type="ECO:0000313" key="3">
    <source>
        <dbReference type="EMBL" id="MFC3228484.1"/>
    </source>
</evidence>
<evidence type="ECO:0000313" key="4">
    <source>
        <dbReference type="Proteomes" id="UP001595528"/>
    </source>
</evidence>
<sequence length="192" mass="21229">MAEREDGGDDWRPNASLGNALPVMLLRAREAVMQLYRPLFRSAGLTERQWRVLRALYDADRLEPSELARQAFMHPPNVSRVLNEMRMAGYLDRLAVDGDQRRAQVVLTPAGRRLCMQVGAALDARTAQLRQVVDRPSLLALTELLGEIVTLPERHPYLTDPDSLPGAAPRSTRDGGRTEGGDTDGGDADEEA</sequence>
<proteinExistence type="predicted"/>
<organism evidence="3 4">
    <name type="scientific">Marinibaculum pumilum</name>
    <dbReference type="NCBI Taxonomy" id="1766165"/>
    <lineage>
        <taxon>Bacteria</taxon>
        <taxon>Pseudomonadati</taxon>
        <taxon>Pseudomonadota</taxon>
        <taxon>Alphaproteobacteria</taxon>
        <taxon>Rhodospirillales</taxon>
        <taxon>Rhodospirillaceae</taxon>
        <taxon>Marinibaculum</taxon>
    </lineage>
</organism>
<dbReference type="PRINTS" id="PR00598">
    <property type="entry name" value="HTHMARR"/>
</dbReference>
<feature type="region of interest" description="Disordered" evidence="1">
    <location>
        <begin position="155"/>
        <end position="192"/>
    </location>
</feature>
<keyword evidence="4" id="KW-1185">Reference proteome</keyword>
<comment type="caution">
    <text evidence="3">The sequence shown here is derived from an EMBL/GenBank/DDBJ whole genome shotgun (WGS) entry which is preliminary data.</text>
</comment>
<name>A0ABV7L1P4_9PROT</name>
<protein>
    <submittedName>
        <fullName evidence="3">MarR family transcriptional regulator</fullName>
    </submittedName>
</protein>
<dbReference type="InterPro" id="IPR039422">
    <property type="entry name" value="MarR/SlyA-like"/>
</dbReference>
<reference evidence="4" key="1">
    <citation type="journal article" date="2019" name="Int. J. Syst. Evol. Microbiol.">
        <title>The Global Catalogue of Microorganisms (GCM) 10K type strain sequencing project: providing services to taxonomists for standard genome sequencing and annotation.</title>
        <authorList>
            <consortium name="The Broad Institute Genomics Platform"/>
            <consortium name="The Broad Institute Genome Sequencing Center for Infectious Disease"/>
            <person name="Wu L."/>
            <person name="Ma J."/>
        </authorList>
    </citation>
    <scope>NUCLEOTIDE SEQUENCE [LARGE SCALE GENOMIC DNA]</scope>
    <source>
        <strain evidence="4">KCTC 42964</strain>
    </source>
</reference>
<dbReference type="RefSeq" id="WP_379901637.1">
    <property type="nucleotide sequence ID" value="NZ_JBHRTR010000028.1"/>
</dbReference>
<dbReference type="PROSITE" id="PS50995">
    <property type="entry name" value="HTH_MARR_2"/>
    <property type="match status" value="1"/>
</dbReference>
<dbReference type="Pfam" id="PF12802">
    <property type="entry name" value="MarR_2"/>
    <property type="match status" value="1"/>
</dbReference>
<feature type="domain" description="HTH marR-type" evidence="2">
    <location>
        <begin position="18"/>
        <end position="150"/>
    </location>
</feature>